<dbReference type="GO" id="GO:0003824">
    <property type="term" value="F:catalytic activity"/>
    <property type="evidence" value="ECO:0007669"/>
    <property type="project" value="InterPro"/>
</dbReference>
<evidence type="ECO:0000313" key="3">
    <source>
        <dbReference type="Proteomes" id="UP000249739"/>
    </source>
</evidence>
<evidence type="ECO:0000313" key="2">
    <source>
        <dbReference type="EMBL" id="PZP57276.1"/>
    </source>
</evidence>
<dbReference type="SUPFAM" id="SSF56219">
    <property type="entry name" value="DNase I-like"/>
    <property type="match status" value="1"/>
</dbReference>
<protein>
    <recommendedName>
        <fullName evidence="1">Endonuclease/exonuclease/phosphatase domain-containing protein</fullName>
    </recommendedName>
</protein>
<feature type="domain" description="Endonuclease/exonuclease/phosphatase" evidence="1">
    <location>
        <begin position="40"/>
        <end position="240"/>
    </location>
</feature>
<comment type="caution">
    <text evidence="2">The sequence shown here is derived from an EMBL/GenBank/DDBJ whole genome shotgun (WGS) entry which is preliminary data.</text>
</comment>
<name>A0A2W5HGG4_9BACT</name>
<dbReference type="Proteomes" id="UP000249739">
    <property type="component" value="Unassembled WGS sequence"/>
</dbReference>
<dbReference type="Gene3D" id="3.60.10.10">
    <property type="entry name" value="Endonuclease/exonuclease/phosphatase"/>
    <property type="match status" value="1"/>
</dbReference>
<reference evidence="2 3" key="1">
    <citation type="submission" date="2017-08" db="EMBL/GenBank/DDBJ databases">
        <title>Infants hospitalized years apart are colonized by the same room-sourced microbial strains.</title>
        <authorList>
            <person name="Brooks B."/>
            <person name="Olm M.R."/>
            <person name="Firek B.A."/>
            <person name="Baker R."/>
            <person name="Thomas B.C."/>
            <person name="Morowitz M.J."/>
            <person name="Banfield J.F."/>
        </authorList>
    </citation>
    <scope>NUCLEOTIDE SEQUENCE [LARGE SCALE GENOMIC DNA]</scope>
    <source>
        <strain evidence="2">S2_006_000_R2_64</strain>
    </source>
</reference>
<dbReference type="EMBL" id="QFOT01000004">
    <property type="protein sequence ID" value="PZP57276.1"/>
    <property type="molecule type" value="Genomic_DNA"/>
</dbReference>
<evidence type="ECO:0000259" key="1">
    <source>
        <dbReference type="Pfam" id="PF03372"/>
    </source>
</evidence>
<dbReference type="InterPro" id="IPR036691">
    <property type="entry name" value="Endo/exonu/phosph_ase_sf"/>
</dbReference>
<dbReference type="InterPro" id="IPR005135">
    <property type="entry name" value="Endo/exonuclease/phosphatase"/>
</dbReference>
<sequence length="248" mass="28940">MKILFSNLGYARGIDGSLWHHVSRAGRHLYCTVPPQQLALSQLKEVMNAEQPDLCCFVEIDKGAFHSSYLNQMEALRDESYRFSDITNKYGEDHFLSRLPFHKSKCNGFLAKHDLPFEKLYFKSGRKRLIYRMMLPEGIMVYFAHFSLQSHVRIEQFNEIGHIIRNDGRPSILLADFNIFQGFSEIAELLNNANLKLMNRDGEHTFRFHRRQHILDLCLATDTIAPRIDLRIIPQPYSDHAALFLEIR</sequence>
<gene>
    <name evidence="2" type="ORF">DI586_00940</name>
</gene>
<proteinExistence type="predicted"/>
<dbReference type="Pfam" id="PF03372">
    <property type="entry name" value="Exo_endo_phos"/>
    <property type="match status" value="1"/>
</dbReference>
<organism evidence="2 3">
    <name type="scientific">Micavibrio aeruginosavorus</name>
    <dbReference type="NCBI Taxonomy" id="349221"/>
    <lineage>
        <taxon>Bacteria</taxon>
        <taxon>Pseudomonadati</taxon>
        <taxon>Bdellovibrionota</taxon>
        <taxon>Bdellovibrionia</taxon>
        <taxon>Bdellovibrionales</taxon>
        <taxon>Pseudobdellovibrionaceae</taxon>
        <taxon>Micavibrio</taxon>
    </lineage>
</organism>
<dbReference type="AlphaFoldDB" id="A0A2W5HGG4"/>
<accession>A0A2W5HGG4</accession>